<feature type="compositionally biased region" description="Low complexity" evidence="1">
    <location>
        <begin position="83"/>
        <end position="92"/>
    </location>
</feature>
<feature type="region of interest" description="Disordered" evidence="1">
    <location>
        <begin position="1"/>
        <end position="35"/>
    </location>
</feature>
<sequence length="195" mass="21202">MTGTGQDIAWQGRAGHGGAKAGEEGGSEESQPLSSNWANDKAVIVMAFGERKESLKRKLVTISANLVKPSPPLSPQFTHTKQHNTTQHNTTQHNREERSTALYASMQSIQLLLVTNGGGGGGGGGGVKARRMWWRIEAGCHAFLSRMARTHTAHDTRHTVFRHPLINSLRGMTSTPPPYRIVTEADLRLTAASDR</sequence>
<keyword evidence="3" id="KW-1185">Reference proteome</keyword>
<comment type="caution">
    <text evidence="2">The sequence shown here is derived from an EMBL/GenBank/DDBJ whole genome shotgun (WGS) entry which is preliminary data.</text>
</comment>
<protein>
    <submittedName>
        <fullName evidence="2">Uncharacterized protein</fullName>
    </submittedName>
</protein>
<evidence type="ECO:0000313" key="3">
    <source>
        <dbReference type="Proteomes" id="UP001651158"/>
    </source>
</evidence>
<feature type="region of interest" description="Disordered" evidence="1">
    <location>
        <begin position="70"/>
        <end position="96"/>
    </location>
</feature>
<organism evidence="2 3">
    <name type="scientific">Taenia crassiceps</name>
    <dbReference type="NCBI Taxonomy" id="6207"/>
    <lineage>
        <taxon>Eukaryota</taxon>
        <taxon>Metazoa</taxon>
        <taxon>Spiralia</taxon>
        <taxon>Lophotrochozoa</taxon>
        <taxon>Platyhelminthes</taxon>
        <taxon>Cestoda</taxon>
        <taxon>Eucestoda</taxon>
        <taxon>Cyclophyllidea</taxon>
        <taxon>Taeniidae</taxon>
        <taxon>Taenia</taxon>
    </lineage>
</organism>
<dbReference type="EMBL" id="JAKROA010000007">
    <property type="protein sequence ID" value="KAL5105769.1"/>
    <property type="molecule type" value="Genomic_DNA"/>
</dbReference>
<dbReference type="Proteomes" id="UP001651158">
    <property type="component" value="Unassembled WGS sequence"/>
</dbReference>
<name>A0ABR4Q821_9CEST</name>
<gene>
    <name evidence="2" type="ORF">TcWFU_004281</name>
</gene>
<evidence type="ECO:0000256" key="1">
    <source>
        <dbReference type="SAM" id="MobiDB-lite"/>
    </source>
</evidence>
<accession>A0ABR4Q821</accession>
<reference evidence="2 3" key="1">
    <citation type="journal article" date="2022" name="Front. Cell. Infect. Microbiol.">
        <title>The Genomes of Two Strains of Taenia crassiceps the Animal Model for the Study of Human Cysticercosis.</title>
        <authorList>
            <person name="Bobes R.J."/>
            <person name="Estrada K."/>
            <person name="Rios-Valencia D.G."/>
            <person name="Calderon-Gallegos A."/>
            <person name="de la Torre P."/>
            <person name="Carrero J.C."/>
            <person name="Sanchez-Flores A."/>
            <person name="Laclette J.P."/>
        </authorList>
    </citation>
    <scope>NUCLEOTIDE SEQUENCE [LARGE SCALE GENOMIC DNA]</scope>
    <source>
        <strain evidence="2">WFUcys</strain>
    </source>
</reference>
<evidence type="ECO:0000313" key="2">
    <source>
        <dbReference type="EMBL" id="KAL5105769.1"/>
    </source>
</evidence>
<proteinExistence type="predicted"/>